<dbReference type="Proteomes" id="UP001358586">
    <property type="component" value="Chromosome 5"/>
</dbReference>
<dbReference type="InterPro" id="IPR034556">
    <property type="entry name" value="tRNA_wybutosine-synthase"/>
</dbReference>
<organism evidence="1 2">
    <name type="scientific">Gossypium arboreum</name>
    <name type="common">Tree cotton</name>
    <name type="synonym">Gossypium nanking</name>
    <dbReference type="NCBI Taxonomy" id="29729"/>
    <lineage>
        <taxon>Eukaryota</taxon>
        <taxon>Viridiplantae</taxon>
        <taxon>Streptophyta</taxon>
        <taxon>Embryophyta</taxon>
        <taxon>Tracheophyta</taxon>
        <taxon>Spermatophyta</taxon>
        <taxon>Magnoliopsida</taxon>
        <taxon>eudicotyledons</taxon>
        <taxon>Gunneridae</taxon>
        <taxon>Pentapetalae</taxon>
        <taxon>rosids</taxon>
        <taxon>malvids</taxon>
        <taxon>Malvales</taxon>
        <taxon>Malvaceae</taxon>
        <taxon>Malvoideae</taxon>
        <taxon>Gossypium</taxon>
    </lineage>
</organism>
<dbReference type="Gene3D" id="3.20.20.70">
    <property type="entry name" value="Aldolase class I"/>
    <property type="match status" value="2"/>
</dbReference>
<protein>
    <submittedName>
        <fullName evidence="1">Uncharacterized protein</fullName>
    </submittedName>
</protein>
<dbReference type="InterPro" id="IPR013785">
    <property type="entry name" value="Aldolase_TIM"/>
</dbReference>
<accession>A0ABR0PXJ3</accession>
<keyword evidence="2" id="KW-1185">Reference proteome</keyword>
<evidence type="ECO:0000313" key="1">
    <source>
        <dbReference type="EMBL" id="KAK5831731.1"/>
    </source>
</evidence>
<comment type="caution">
    <text evidence="1">The sequence shown here is derived from an EMBL/GenBank/DDBJ whole genome shotgun (WGS) entry which is preliminary data.</text>
</comment>
<reference evidence="1 2" key="1">
    <citation type="submission" date="2023-03" db="EMBL/GenBank/DDBJ databases">
        <title>WGS of Gossypium arboreum.</title>
        <authorList>
            <person name="Yu D."/>
        </authorList>
    </citation>
    <scope>NUCLEOTIDE SEQUENCE [LARGE SCALE GENOMIC DNA]</scope>
    <source>
        <tissue evidence="1">Leaf</tissue>
    </source>
</reference>
<name>A0ABR0PXJ3_GOSAR</name>
<proteinExistence type="predicted"/>
<gene>
    <name evidence="1" type="ORF">PVK06_015530</name>
</gene>
<dbReference type="PANTHER" id="PTHR13930:SF0">
    <property type="entry name" value="S-ADENOSYL-L-METHIONINE-DEPENDENT TRNA 4-DEMETHYLWYOSINE SYNTHASE TYW1-RELATED"/>
    <property type="match status" value="1"/>
</dbReference>
<evidence type="ECO:0000313" key="2">
    <source>
        <dbReference type="Proteomes" id="UP001358586"/>
    </source>
</evidence>
<dbReference type="EMBL" id="JARKNE010000005">
    <property type="protein sequence ID" value="KAK5831731.1"/>
    <property type="molecule type" value="Genomic_DNA"/>
</dbReference>
<dbReference type="PANTHER" id="PTHR13930">
    <property type="entry name" value="S-ADENOSYL-L-METHIONINE-DEPENDENT TRNA 4-DEMETHYLWYOSINE SYNTHASE"/>
    <property type="match status" value="1"/>
</dbReference>
<sequence>MDDPLEIFNTAADLHTEINQMKGVPENFTGVTQERLVEGLSAMYCALSLVGEPIMYLEISIFLDELQKRRISTLLVTNDSLTALKEKKQQTVYRLTVVKGWNREDVDVKSIGKPSFVEIKTNCGSECPVKNQKVQGQCPIVYMVASGRPFNSEDYMALTPSWAIYGAEESRYYPNQSWYRKK</sequence>